<dbReference type="InterPro" id="IPR001387">
    <property type="entry name" value="Cro/C1-type_HTH"/>
</dbReference>
<reference evidence="2" key="2">
    <citation type="submission" date="2024-05" db="EMBL/GenBank/DDBJ databases">
        <authorList>
            <person name="Wolfe A."/>
        </authorList>
    </citation>
    <scope>NUCLEOTIDE SEQUENCE</scope>
    <source>
        <strain evidence="2">UMB1064</strain>
    </source>
</reference>
<dbReference type="AlphaFoldDB" id="A0AAW9SY15"/>
<reference evidence="2" key="1">
    <citation type="submission" date="2023-05" db="EMBL/GenBank/DDBJ databases">
        <authorList>
            <person name="Du J."/>
        </authorList>
    </citation>
    <scope>NUCLEOTIDE SEQUENCE</scope>
    <source>
        <strain evidence="2">UMB1064</strain>
    </source>
</reference>
<feature type="domain" description="HTH cro/C1-type" evidence="1">
    <location>
        <begin position="55"/>
        <end position="93"/>
    </location>
</feature>
<protein>
    <submittedName>
        <fullName evidence="2">Helix-turn-helix transcriptional regulator</fullName>
    </submittedName>
</protein>
<evidence type="ECO:0000259" key="1">
    <source>
        <dbReference type="Pfam" id="PF01381"/>
    </source>
</evidence>
<dbReference type="InterPro" id="IPR010982">
    <property type="entry name" value="Lambda_DNA-bd_dom_sf"/>
</dbReference>
<dbReference type="CDD" id="cd00093">
    <property type="entry name" value="HTH_XRE"/>
    <property type="match status" value="1"/>
</dbReference>
<comment type="caution">
    <text evidence="2">The sequence shown here is derived from an EMBL/GenBank/DDBJ whole genome shotgun (WGS) entry which is preliminary data.</text>
</comment>
<dbReference type="Proteomes" id="UP001223646">
    <property type="component" value="Unassembled WGS sequence"/>
</dbReference>
<dbReference type="Pfam" id="PF01381">
    <property type="entry name" value="HTH_3"/>
    <property type="match status" value="1"/>
</dbReference>
<proteinExistence type="predicted"/>
<gene>
    <name evidence="2" type="ORF">QP460_003905</name>
</gene>
<accession>A0AAW9SY15</accession>
<dbReference type="RefSeq" id="WP_070852157.1">
    <property type="nucleotide sequence ID" value="NZ_JASOOY020000011.1"/>
</dbReference>
<dbReference type="EMBL" id="JASOOY020000011">
    <property type="protein sequence ID" value="MEO3716731.1"/>
    <property type="molecule type" value="Genomic_DNA"/>
</dbReference>
<organism evidence="2 3">
    <name type="scientific">Corynebacterium amycolatum</name>
    <dbReference type="NCBI Taxonomy" id="43765"/>
    <lineage>
        <taxon>Bacteria</taxon>
        <taxon>Bacillati</taxon>
        <taxon>Actinomycetota</taxon>
        <taxon>Actinomycetes</taxon>
        <taxon>Mycobacteriales</taxon>
        <taxon>Corynebacteriaceae</taxon>
        <taxon>Corynebacterium</taxon>
    </lineage>
</organism>
<evidence type="ECO:0000313" key="2">
    <source>
        <dbReference type="EMBL" id="MEO3716731.1"/>
    </source>
</evidence>
<evidence type="ECO:0000313" key="3">
    <source>
        <dbReference type="Proteomes" id="UP001223646"/>
    </source>
</evidence>
<dbReference type="SUPFAM" id="SSF47413">
    <property type="entry name" value="lambda repressor-like DNA-binding domains"/>
    <property type="match status" value="1"/>
</dbReference>
<sequence length="113" mass="13528">MASTEWSVPNRRFPDWPKVDVADLDTPYRELWEFTYALQTELDTAIRQGWVVGETEFALRVGISEKTLRRYLRGETWPSVQSIAVMEHALDTRLWPRRRLRCPRNRPLWRRGN</sequence>
<name>A0AAW9SY15_CORAY</name>
<dbReference type="GO" id="GO:0003677">
    <property type="term" value="F:DNA binding"/>
    <property type="evidence" value="ECO:0007669"/>
    <property type="project" value="InterPro"/>
</dbReference>